<comment type="caution">
    <text evidence="1">The sequence shown here is derived from an EMBL/GenBank/DDBJ whole genome shotgun (WGS) entry which is preliminary data.</text>
</comment>
<proteinExistence type="predicted"/>
<dbReference type="AlphaFoldDB" id="A0A415BVU1"/>
<evidence type="ECO:0008006" key="3">
    <source>
        <dbReference type="Google" id="ProtNLM"/>
    </source>
</evidence>
<reference evidence="1 2" key="1">
    <citation type="submission" date="2018-08" db="EMBL/GenBank/DDBJ databases">
        <title>A genome reference for cultivated species of the human gut microbiota.</title>
        <authorList>
            <person name="Zou Y."/>
            <person name="Xue W."/>
            <person name="Luo G."/>
        </authorList>
    </citation>
    <scope>NUCLEOTIDE SEQUENCE [LARGE SCALE GENOMIC DNA]</scope>
    <source>
        <strain evidence="1 2">AM13-21</strain>
    </source>
</reference>
<evidence type="ECO:0000313" key="2">
    <source>
        <dbReference type="Proteomes" id="UP000285777"/>
    </source>
</evidence>
<name>A0A415BVU1_PHOVU</name>
<evidence type="ECO:0000313" key="1">
    <source>
        <dbReference type="EMBL" id="RHI96743.1"/>
    </source>
</evidence>
<feature type="non-terminal residue" evidence="1">
    <location>
        <position position="1"/>
    </location>
</feature>
<dbReference type="PANTHER" id="PTHR41317">
    <property type="entry name" value="PD-(D_E)XK NUCLEASE FAMILY TRANSPOSASE"/>
    <property type="match status" value="1"/>
</dbReference>
<dbReference type="Pfam" id="PF12784">
    <property type="entry name" value="PDDEXK_2"/>
    <property type="match status" value="1"/>
</dbReference>
<dbReference type="Proteomes" id="UP000285777">
    <property type="component" value="Unassembled WGS sequence"/>
</dbReference>
<dbReference type="RefSeq" id="WP_182429796.1">
    <property type="nucleotide sequence ID" value="NZ_QRLF01000002.1"/>
</dbReference>
<organism evidence="1 2">
    <name type="scientific">Phocaeicola vulgatus</name>
    <name type="common">Bacteroides vulgatus</name>
    <dbReference type="NCBI Taxonomy" id="821"/>
    <lineage>
        <taxon>Bacteria</taxon>
        <taxon>Pseudomonadati</taxon>
        <taxon>Bacteroidota</taxon>
        <taxon>Bacteroidia</taxon>
        <taxon>Bacteroidales</taxon>
        <taxon>Bacteroidaceae</taxon>
        <taxon>Phocaeicola</taxon>
    </lineage>
</organism>
<accession>A0A415BVU1</accession>
<protein>
    <recommendedName>
        <fullName evidence="3">Rpn family recombination-promoting nuclease/putative transposase</fullName>
    </recommendedName>
</protein>
<sequence>PAVYGIFLMNFKEDGLESKFCTDTVVSDRDSGRVVNRNFRQIYLQFPYFTKELDECSTLSDKLMYALKNMNNWNRMPDALKEQVFSHLDRLAAKAHLSEGDRIAYDKAVDRYNVSRIVENDIREQAVAEGKAIGKAIGKAEGEAEGRLKERLEIARKLKENGFSIADIVRVAGLSAEEIDKL</sequence>
<gene>
    <name evidence="1" type="ORF">DW150_00945</name>
</gene>
<dbReference type="PANTHER" id="PTHR41317:SF1">
    <property type="entry name" value="PD-(D_E)XK NUCLEASE FAMILY TRANSPOSASE"/>
    <property type="match status" value="1"/>
</dbReference>
<dbReference type="EMBL" id="QRLF01000002">
    <property type="protein sequence ID" value="RHI96743.1"/>
    <property type="molecule type" value="Genomic_DNA"/>
</dbReference>